<sequence length="171" mass="19991">MNTLMNIGTNIKLLGEILSHSFSGFNSSLDLDRLSVFIKELLSKRVEIQLETELKEDHKYFFKTVVLNLEDYLGLNNERVDFSRIYTYLNQEKDKSIKAGHYESASIINHVYKRILEIESSEKGMEEIAELFQLLPPYKLMKYDIKEKADKITLTVITSFEPYLKSLREVL</sequence>
<dbReference type="Proteomes" id="UP001209229">
    <property type="component" value="Unassembled WGS sequence"/>
</dbReference>
<evidence type="ECO:0000313" key="2">
    <source>
        <dbReference type="Proteomes" id="UP001209229"/>
    </source>
</evidence>
<evidence type="ECO:0000313" key="1">
    <source>
        <dbReference type="EMBL" id="MCW3786853.1"/>
    </source>
</evidence>
<keyword evidence="2" id="KW-1185">Reference proteome</keyword>
<protein>
    <submittedName>
        <fullName evidence="1">Uncharacterized protein</fullName>
    </submittedName>
</protein>
<name>A0AAE3SEU3_9BACT</name>
<dbReference type="AlphaFoldDB" id="A0AAE3SEU3"/>
<gene>
    <name evidence="1" type="ORF">OM075_10270</name>
</gene>
<reference evidence="1" key="1">
    <citation type="submission" date="2022-10" db="EMBL/GenBank/DDBJ databases">
        <authorList>
            <person name="Yu W.X."/>
        </authorList>
    </citation>
    <scope>NUCLEOTIDE SEQUENCE</scope>
    <source>
        <strain evidence="1">AAT</strain>
    </source>
</reference>
<proteinExistence type="predicted"/>
<dbReference type="RefSeq" id="WP_301190417.1">
    <property type="nucleotide sequence ID" value="NZ_JAPDPJ010000020.1"/>
</dbReference>
<dbReference type="EMBL" id="JAPDPJ010000020">
    <property type="protein sequence ID" value="MCW3786853.1"/>
    <property type="molecule type" value="Genomic_DNA"/>
</dbReference>
<organism evidence="1 2">
    <name type="scientific">Plebeiibacterium sediminum</name>
    <dbReference type="NCBI Taxonomy" id="2992112"/>
    <lineage>
        <taxon>Bacteria</taxon>
        <taxon>Pseudomonadati</taxon>
        <taxon>Bacteroidota</taxon>
        <taxon>Bacteroidia</taxon>
        <taxon>Marinilabiliales</taxon>
        <taxon>Marinilabiliaceae</taxon>
        <taxon>Plebeiibacterium</taxon>
    </lineage>
</organism>
<comment type="caution">
    <text evidence="1">The sequence shown here is derived from an EMBL/GenBank/DDBJ whole genome shotgun (WGS) entry which is preliminary data.</text>
</comment>
<accession>A0AAE3SEU3</accession>